<evidence type="ECO:0000256" key="3">
    <source>
        <dbReference type="ARBA" id="ARBA00022679"/>
    </source>
</evidence>
<dbReference type="AlphaFoldDB" id="A0A923MVT9"/>
<keyword evidence="11" id="KW-1185">Reference proteome</keyword>
<evidence type="ECO:0000256" key="1">
    <source>
        <dbReference type="ARBA" id="ARBA00004141"/>
    </source>
</evidence>
<keyword evidence="4 9" id="KW-0812">Transmembrane</keyword>
<protein>
    <recommendedName>
        <fullName evidence="9">Protoheme IX farnesyltransferase</fullName>
        <ecNumber evidence="9">2.5.1.141</ecNumber>
    </recommendedName>
    <alternativeName>
        <fullName evidence="9">Heme B farnesyltransferase</fullName>
    </alternativeName>
    <alternativeName>
        <fullName evidence="9">Heme O synthase</fullName>
    </alternativeName>
</protein>
<keyword evidence="2 9" id="KW-1003">Cell membrane</keyword>
<dbReference type="PANTHER" id="PTHR43448:SF2">
    <property type="entry name" value="PROTOHEME IX FARNESYLTRANSFERASE, MITOCHONDRIAL"/>
    <property type="match status" value="1"/>
</dbReference>
<dbReference type="InterPro" id="IPR044878">
    <property type="entry name" value="UbiA_sf"/>
</dbReference>
<accession>A0A923MVT9</accession>
<comment type="function">
    <text evidence="9">Converts heme B (protoheme IX) to heme O by substitution of the vinyl group on carbon 2 of heme B porphyrin ring with a hydroxyethyl farnesyl side group.</text>
</comment>
<comment type="pathway">
    <text evidence="9">Porphyrin-containing compound metabolism; heme O biosynthesis; heme O from protoheme: step 1/1.</text>
</comment>
<feature type="transmembrane region" description="Helical" evidence="9">
    <location>
        <begin position="52"/>
        <end position="72"/>
    </location>
</feature>
<evidence type="ECO:0000256" key="9">
    <source>
        <dbReference type="HAMAP-Rule" id="MF_00154"/>
    </source>
</evidence>
<dbReference type="GO" id="GO:0005886">
    <property type="term" value="C:plasma membrane"/>
    <property type="evidence" value="ECO:0007669"/>
    <property type="project" value="UniProtKB-SubCell"/>
</dbReference>
<evidence type="ECO:0000256" key="4">
    <source>
        <dbReference type="ARBA" id="ARBA00022692"/>
    </source>
</evidence>
<evidence type="ECO:0000313" key="10">
    <source>
        <dbReference type="EMBL" id="MBC5785643.1"/>
    </source>
</evidence>
<feature type="transmembrane region" description="Helical" evidence="9">
    <location>
        <begin position="148"/>
        <end position="168"/>
    </location>
</feature>
<dbReference type="Gene3D" id="1.10.357.140">
    <property type="entry name" value="UbiA prenyltransferase"/>
    <property type="match status" value="1"/>
</dbReference>
<comment type="caution">
    <text evidence="10">The sequence shown here is derived from an EMBL/GenBank/DDBJ whole genome shotgun (WGS) entry which is preliminary data.</text>
</comment>
<feature type="transmembrane region" description="Helical" evidence="9">
    <location>
        <begin position="219"/>
        <end position="238"/>
    </location>
</feature>
<evidence type="ECO:0000313" key="11">
    <source>
        <dbReference type="Proteomes" id="UP000608513"/>
    </source>
</evidence>
<dbReference type="PANTHER" id="PTHR43448">
    <property type="entry name" value="PROTOHEME IX FARNESYLTRANSFERASE, MITOCHONDRIAL"/>
    <property type="match status" value="1"/>
</dbReference>
<comment type="similarity">
    <text evidence="9">Belongs to the UbiA prenyltransferase family. Protoheme IX farnesyltransferase subfamily.</text>
</comment>
<feature type="transmembrane region" description="Helical" evidence="9">
    <location>
        <begin position="123"/>
        <end position="141"/>
    </location>
</feature>
<keyword evidence="5 9" id="KW-1133">Transmembrane helix</keyword>
<evidence type="ECO:0000256" key="2">
    <source>
        <dbReference type="ARBA" id="ARBA00022475"/>
    </source>
</evidence>
<dbReference type="RefSeq" id="WP_187078388.1">
    <property type="nucleotide sequence ID" value="NZ_JACORT010000011.1"/>
</dbReference>
<keyword evidence="7 9" id="KW-0472">Membrane</keyword>
<evidence type="ECO:0000256" key="7">
    <source>
        <dbReference type="ARBA" id="ARBA00023136"/>
    </source>
</evidence>
<dbReference type="Proteomes" id="UP000608513">
    <property type="component" value="Unassembled WGS sequence"/>
</dbReference>
<keyword evidence="6 9" id="KW-0350">Heme biosynthesis</keyword>
<name>A0A923MVT9_9BURK</name>
<dbReference type="InterPro" id="IPR006369">
    <property type="entry name" value="Protohaem_IX_farnesylTrfase"/>
</dbReference>
<sequence length="298" mass="31012">MASTVLACRPRGLALARAVVSLFKLRIGVLIMVTALVGLAVTPGAALTVAQVAVLALSVLGASGAAGAYNQYAEHEADRLMARTRGRAFATGALPRHPAWLLAIALLLVAAVAAAWVALNPAAAAYVFLGAFFYGVVYTLWLKRRTSWNIVVGGLAGSFAVLAGAAAADPVPGPQAWLLALVLFLWTPPHFWSLAIANREDYRQAGVPMLPVVVGDRRAAWIVFASTVALVAASLVPLAFGAGWIHALGAVGGGAHFLRKAWLLARDPQRRTALGSFLASLVQLSAVLAATTVDALVR</sequence>
<dbReference type="CDD" id="cd13957">
    <property type="entry name" value="PT_UbiA_Cox10"/>
    <property type="match status" value="1"/>
</dbReference>
<evidence type="ECO:0000256" key="8">
    <source>
        <dbReference type="ARBA" id="ARBA00047690"/>
    </source>
</evidence>
<reference evidence="10" key="1">
    <citation type="submission" date="2020-08" db="EMBL/GenBank/DDBJ databases">
        <title>Ramlibacter sp. USB13 16S ribosomal RNA gene genome sequencing and assembly.</title>
        <authorList>
            <person name="Kang M."/>
        </authorList>
    </citation>
    <scope>NUCLEOTIDE SEQUENCE</scope>
    <source>
        <strain evidence="10">USB13</strain>
    </source>
</reference>
<dbReference type="EMBL" id="JACORT010000011">
    <property type="protein sequence ID" value="MBC5785643.1"/>
    <property type="molecule type" value="Genomic_DNA"/>
</dbReference>
<dbReference type="EC" id="2.5.1.141" evidence="9"/>
<evidence type="ECO:0000256" key="5">
    <source>
        <dbReference type="ARBA" id="ARBA00022989"/>
    </source>
</evidence>
<feature type="transmembrane region" description="Helical" evidence="9">
    <location>
        <begin position="174"/>
        <end position="198"/>
    </location>
</feature>
<dbReference type="Gene3D" id="1.20.120.1780">
    <property type="entry name" value="UbiA prenyltransferase"/>
    <property type="match status" value="1"/>
</dbReference>
<feature type="transmembrane region" description="Helical" evidence="9">
    <location>
        <begin position="274"/>
        <end position="297"/>
    </location>
</feature>
<gene>
    <name evidence="10" type="primary">cyoE</name>
    <name evidence="9" type="synonym">ctaB</name>
    <name evidence="10" type="ORF">H8N03_22065</name>
</gene>
<proteinExistence type="inferred from homology"/>
<dbReference type="Pfam" id="PF01040">
    <property type="entry name" value="UbiA"/>
    <property type="match status" value="1"/>
</dbReference>
<dbReference type="GO" id="GO:0008495">
    <property type="term" value="F:protoheme IX farnesyltransferase activity"/>
    <property type="evidence" value="ECO:0007669"/>
    <property type="project" value="UniProtKB-UniRule"/>
</dbReference>
<organism evidence="10 11">
    <name type="scientific">Ramlibacter cellulosilyticus</name>
    <dbReference type="NCBI Taxonomy" id="2764187"/>
    <lineage>
        <taxon>Bacteria</taxon>
        <taxon>Pseudomonadati</taxon>
        <taxon>Pseudomonadota</taxon>
        <taxon>Betaproteobacteria</taxon>
        <taxon>Burkholderiales</taxon>
        <taxon>Comamonadaceae</taxon>
        <taxon>Ramlibacter</taxon>
    </lineage>
</organism>
<keyword evidence="3 9" id="KW-0808">Transferase</keyword>
<dbReference type="NCBIfam" id="TIGR01473">
    <property type="entry name" value="cyoE_ctaB"/>
    <property type="match status" value="1"/>
</dbReference>
<dbReference type="HAMAP" id="MF_00154">
    <property type="entry name" value="CyoE_CtaB"/>
    <property type="match status" value="1"/>
</dbReference>
<evidence type="ECO:0000256" key="6">
    <source>
        <dbReference type="ARBA" id="ARBA00023133"/>
    </source>
</evidence>
<comment type="subcellular location">
    <subcellularLocation>
        <location evidence="9">Cell membrane</location>
        <topology evidence="9">Multi-pass membrane protein</topology>
    </subcellularLocation>
    <subcellularLocation>
        <location evidence="1">Membrane</location>
        <topology evidence="1">Multi-pass membrane protein</topology>
    </subcellularLocation>
</comment>
<dbReference type="GO" id="GO:0048034">
    <property type="term" value="P:heme O biosynthetic process"/>
    <property type="evidence" value="ECO:0007669"/>
    <property type="project" value="UniProtKB-UniRule"/>
</dbReference>
<comment type="catalytic activity">
    <reaction evidence="8 9">
        <text>heme b + (2E,6E)-farnesyl diphosphate + H2O = Fe(II)-heme o + diphosphate</text>
        <dbReference type="Rhea" id="RHEA:28070"/>
        <dbReference type="ChEBI" id="CHEBI:15377"/>
        <dbReference type="ChEBI" id="CHEBI:33019"/>
        <dbReference type="ChEBI" id="CHEBI:60344"/>
        <dbReference type="ChEBI" id="CHEBI:60530"/>
        <dbReference type="ChEBI" id="CHEBI:175763"/>
        <dbReference type="EC" id="2.5.1.141"/>
    </reaction>
</comment>
<comment type="miscellaneous">
    <text evidence="9">Carbon 2 of the heme B porphyrin ring is defined according to the Fischer nomenclature.</text>
</comment>
<feature type="transmembrane region" description="Helical" evidence="9">
    <location>
        <begin position="27"/>
        <end position="46"/>
    </location>
</feature>
<dbReference type="InterPro" id="IPR000537">
    <property type="entry name" value="UbiA_prenyltransferase"/>
</dbReference>
<feature type="transmembrane region" description="Helical" evidence="9">
    <location>
        <begin position="93"/>
        <end position="117"/>
    </location>
</feature>